<dbReference type="AlphaFoldDB" id="T1HYI4"/>
<evidence type="ECO:0000313" key="2">
    <source>
        <dbReference type="EnsemblMetazoa" id="RPRC009104-PA"/>
    </source>
</evidence>
<keyword evidence="3" id="KW-1185">Reference proteome</keyword>
<feature type="compositionally biased region" description="Low complexity" evidence="1">
    <location>
        <begin position="68"/>
        <end position="80"/>
    </location>
</feature>
<dbReference type="Proteomes" id="UP000015103">
    <property type="component" value="Unassembled WGS sequence"/>
</dbReference>
<dbReference type="EMBL" id="ACPB03040934">
    <property type="status" value="NOT_ANNOTATED_CDS"/>
    <property type="molecule type" value="Genomic_DNA"/>
</dbReference>
<evidence type="ECO:0000313" key="3">
    <source>
        <dbReference type="Proteomes" id="UP000015103"/>
    </source>
</evidence>
<proteinExistence type="predicted"/>
<dbReference type="HOGENOM" id="CLU_1877961_0_0_1"/>
<dbReference type="VEuPathDB" id="VectorBase:RPRC009104"/>
<reference evidence="2" key="1">
    <citation type="submission" date="2015-05" db="UniProtKB">
        <authorList>
            <consortium name="EnsemblMetazoa"/>
        </authorList>
    </citation>
    <scope>IDENTIFICATION</scope>
</reference>
<feature type="compositionally biased region" description="Pro residues" evidence="1">
    <location>
        <begin position="121"/>
        <end position="130"/>
    </location>
</feature>
<name>T1HYI4_RHOPR</name>
<dbReference type="InParanoid" id="T1HYI4"/>
<organism evidence="2 3">
    <name type="scientific">Rhodnius prolixus</name>
    <name type="common">Triatomid bug</name>
    <dbReference type="NCBI Taxonomy" id="13249"/>
    <lineage>
        <taxon>Eukaryota</taxon>
        <taxon>Metazoa</taxon>
        <taxon>Ecdysozoa</taxon>
        <taxon>Arthropoda</taxon>
        <taxon>Hexapoda</taxon>
        <taxon>Insecta</taxon>
        <taxon>Pterygota</taxon>
        <taxon>Neoptera</taxon>
        <taxon>Paraneoptera</taxon>
        <taxon>Hemiptera</taxon>
        <taxon>Heteroptera</taxon>
        <taxon>Panheteroptera</taxon>
        <taxon>Cimicomorpha</taxon>
        <taxon>Reduviidae</taxon>
        <taxon>Triatominae</taxon>
        <taxon>Rhodnius</taxon>
    </lineage>
</organism>
<sequence length="136" mass="14909">MLGSLEIPHPLDFLLCHVVLSVLSPALQEEFRKRYLGSFDVLPTSAQVLDFLKDQEDRFAPKLTLGRSVPVSVGQPTPSQVSPPPTPQPRVVSPVRETGSGVVQSPKQVRGYTPRSVRFVPRPPRIPSPPSHQSGE</sequence>
<evidence type="ECO:0000256" key="1">
    <source>
        <dbReference type="SAM" id="MobiDB-lite"/>
    </source>
</evidence>
<accession>T1HYI4</accession>
<feature type="region of interest" description="Disordered" evidence="1">
    <location>
        <begin position="66"/>
        <end position="136"/>
    </location>
</feature>
<protein>
    <submittedName>
        <fullName evidence="2">Uncharacterized protein</fullName>
    </submittedName>
</protein>
<dbReference type="EnsemblMetazoa" id="RPRC009104-RA">
    <property type="protein sequence ID" value="RPRC009104-PA"/>
    <property type="gene ID" value="RPRC009104"/>
</dbReference>